<evidence type="ECO:0000256" key="1">
    <source>
        <dbReference type="ARBA" id="ARBA00035644"/>
    </source>
</evidence>
<reference evidence="3" key="2">
    <citation type="submission" date="2020-09" db="EMBL/GenBank/DDBJ databases">
        <authorList>
            <person name="Sun Q."/>
            <person name="Kim S."/>
        </authorList>
    </citation>
    <scope>NUCLEOTIDE SEQUENCE</scope>
    <source>
        <strain evidence="3">KCTC 32437</strain>
    </source>
</reference>
<dbReference type="RefSeq" id="WP_244640116.1">
    <property type="nucleotide sequence ID" value="NZ_BMZE01000002.1"/>
</dbReference>
<dbReference type="InterPro" id="IPR039261">
    <property type="entry name" value="FNR_nucleotide-bd"/>
</dbReference>
<dbReference type="InterPro" id="IPR013113">
    <property type="entry name" value="SIP_FAD-bd"/>
</dbReference>
<dbReference type="PROSITE" id="PS51384">
    <property type="entry name" value="FAD_FR"/>
    <property type="match status" value="1"/>
</dbReference>
<dbReference type="InterPro" id="IPR017938">
    <property type="entry name" value="Riboflavin_synthase-like_b-brl"/>
</dbReference>
<dbReference type="Pfam" id="PF04954">
    <property type="entry name" value="SIP"/>
    <property type="match status" value="1"/>
</dbReference>
<dbReference type="Gene3D" id="3.40.50.80">
    <property type="entry name" value="Nucleotide-binding domain of ferredoxin-NADP reductase (FNR) module"/>
    <property type="match status" value="1"/>
</dbReference>
<dbReference type="AlphaFoldDB" id="A0A918VSR9"/>
<evidence type="ECO:0000313" key="4">
    <source>
        <dbReference type="Proteomes" id="UP000646579"/>
    </source>
</evidence>
<dbReference type="InterPro" id="IPR007037">
    <property type="entry name" value="SIP_rossman_dom"/>
</dbReference>
<dbReference type="Pfam" id="PF08021">
    <property type="entry name" value="FAD_binding_9"/>
    <property type="match status" value="1"/>
</dbReference>
<dbReference type="SUPFAM" id="SSF63380">
    <property type="entry name" value="Riboflavin synthase domain-like"/>
    <property type="match status" value="1"/>
</dbReference>
<comment type="caution">
    <text evidence="3">The sequence shown here is derived from an EMBL/GenBank/DDBJ whole genome shotgun (WGS) entry which is preliminary data.</text>
</comment>
<reference evidence="3" key="1">
    <citation type="journal article" date="2014" name="Int. J. Syst. Evol. Microbiol.">
        <title>Complete genome sequence of Corynebacterium casei LMG S-19264T (=DSM 44701T), isolated from a smear-ripened cheese.</title>
        <authorList>
            <consortium name="US DOE Joint Genome Institute (JGI-PGF)"/>
            <person name="Walter F."/>
            <person name="Albersmeier A."/>
            <person name="Kalinowski J."/>
            <person name="Ruckert C."/>
        </authorList>
    </citation>
    <scope>NUCLEOTIDE SEQUENCE</scope>
    <source>
        <strain evidence="3">KCTC 32437</strain>
    </source>
</reference>
<name>A0A918VSR9_9HYPH</name>
<dbReference type="CDD" id="cd06193">
    <property type="entry name" value="siderophore_interacting"/>
    <property type="match status" value="1"/>
</dbReference>
<gene>
    <name evidence="3" type="ORF">GCM10007989_21680</name>
</gene>
<protein>
    <submittedName>
        <fullName evidence="3">Siderophore-interacting protein</fullName>
    </submittedName>
</protein>
<evidence type="ECO:0000313" key="3">
    <source>
        <dbReference type="EMBL" id="GHA25655.1"/>
    </source>
</evidence>
<proteinExistence type="inferred from homology"/>
<dbReference type="EMBL" id="BMZE01000002">
    <property type="protein sequence ID" value="GHA25655.1"/>
    <property type="molecule type" value="Genomic_DNA"/>
</dbReference>
<evidence type="ECO:0000259" key="2">
    <source>
        <dbReference type="PROSITE" id="PS51384"/>
    </source>
</evidence>
<feature type="domain" description="FAD-binding FR-type" evidence="2">
    <location>
        <begin position="17"/>
        <end position="140"/>
    </location>
</feature>
<dbReference type="GO" id="GO:0016491">
    <property type="term" value="F:oxidoreductase activity"/>
    <property type="evidence" value="ECO:0007669"/>
    <property type="project" value="InterPro"/>
</dbReference>
<dbReference type="PANTHER" id="PTHR30157">
    <property type="entry name" value="FERRIC REDUCTASE, NADPH-DEPENDENT"/>
    <property type="match status" value="1"/>
</dbReference>
<sequence>MPAAAPDRTLKRLRHDIRVRQLDVAAIEDLTPKMRRITLAGPDLEGFDSPGHADHIKMFFSPDPDNPILPEAGPQGLAFPEGQRPQMRDYTPRAFDAQRLRLDIDFVLHGDEGPASAWASQARIGQKAVIAGPRGSLIVPMTFDWYLLAGDETGLPAIARRLEELPSGAPVIAVLEVADAAEEQVFETQADLALHWVHRNGAAPGTTRLISQKLTELEFPKGDAYAFIASEANASRAAKAHLVDSREFNPEWVKAAGYWLHGVADAQEPH</sequence>
<dbReference type="InterPro" id="IPR017927">
    <property type="entry name" value="FAD-bd_FR_type"/>
</dbReference>
<dbReference type="Gene3D" id="2.40.30.10">
    <property type="entry name" value="Translation factors"/>
    <property type="match status" value="1"/>
</dbReference>
<organism evidence="3 4">
    <name type="scientific">Devosia pacifica</name>
    <dbReference type="NCBI Taxonomy" id="1335967"/>
    <lineage>
        <taxon>Bacteria</taxon>
        <taxon>Pseudomonadati</taxon>
        <taxon>Pseudomonadota</taxon>
        <taxon>Alphaproteobacteria</taxon>
        <taxon>Hyphomicrobiales</taxon>
        <taxon>Devosiaceae</taxon>
        <taxon>Devosia</taxon>
    </lineage>
</organism>
<dbReference type="Proteomes" id="UP000646579">
    <property type="component" value="Unassembled WGS sequence"/>
</dbReference>
<dbReference type="PANTHER" id="PTHR30157:SF0">
    <property type="entry name" value="NADPH-DEPENDENT FERRIC-CHELATE REDUCTASE"/>
    <property type="match status" value="1"/>
</dbReference>
<dbReference type="InterPro" id="IPR039374">
    <property type="entry name" value="SIP_fam"/>
</dbReference>
<keyword evidence="4" id="KW-1185">Reference proteome</keyword>
<comment type="similarity">
    <text evidence="1">Belongs to the SIP oxidoreductase family.</text>
</comment>
<accession>A0A918VSR9</accession>